<accession>A0ABY7E7T5</accession>
<sequence>MAGFCAKPIVMPQEIACAYVARSLLSSIGTIGRSGVAHTDKEARENSDQENADNKDPNCENGTSEDEPLLEGHRLNDMSVDGDSSIDDLKPKREKDVWTDKPFRDIHNSLCVQKKGEETETGVHGQNTEGSSDETDVKRLDMQKGVNEQSTEEPSDETDVKRLDMQQGVNEQNTEKSSVETVVECSVKLSVEATS</sequence>
<organism evidence="2 3">
    <name type="scientific">Mya arenaria</name>
    <name type="common">Soft-shell clam</name>
    <dbReference type="NCBI Taxonomy" id="6604"/>
    <lineage>
        <taxon>Eukaryota</taxon>
        <taxon>Metazoa</taxon>
        <taxon>Spiralia</taxon>
        <taxon>Lophotrochozoa</taxon>
        <taxon>Mollusca</taxon>
        <taxon>Bivalvia</taxon>
        <taxon>Autobranchia</taxon>
        <taxon>Heteroconchia</taxon>
        <taxon>Euheterodonta</taxon>
        <taxon>Imparidentia</taxon>
        <taxon>Neoheterodontei</taxon>
        <taxon>Myida</taxon>
        <taxon>Myoidea</taxon>
        <taxon>Myidae</taxon>
        <taxon>Mya</taxon>
    </lineage>
</organism>
<evidence type="ECO:0000256" key="1">
    <source>
        <dbReference type="SAM" id="MobiDB-lite"/>
    </source>
</evidence>
<feature type="compositionally biased region" description="Basic and acidic residues" evidence="1">
    <location>
        <begin position="87"/>
        <end position="107"/>
    </location>
</feature>
<dbReference type="EMBL" id="CP111016">
    <property type="protein sequence ID" value="WAR05035.1"/>
    <property type="molecule type" value="Genomic_DNA"/>
</dbReference>
<proteinExistence type="predicted"/>
<evidence type="ECO:0000313" key="3">
    <source>
        <dbReference type="Proteomes" id="UP001164746"/>
    </source>
</evidence>
<reference evidence="2" key="1">
    <citation type="submission" date="2022-11" db="EMBL/GenBank/DDBJ databases">
        <title>Centuries of genome instability and evolution in soft-shell clam transmissible cancer (bioRxiv).</title>
        <authorList>
            <person name="Hart S.F.M."/>
            <person name="Yonemitsu M.A."/>
            <person name="Giersch R.M."/>
            <person name="Beal B.F."/>
            <person name="Arriagada G."/>
            <person name="Davis B.W."/>
            <person name="Ostrander E.A."/>
            <person name="Goff S.P."/>
            <person name="Metzger M.J."/>
        </authorList>
    </citation>
    <scope>NUCLEOTIDE SEQUENCE</scope>
    <source>
        <strain evidence="2">MELC-2E11</strain>
        <tissue evidence="2">Siphon/mantle</tissue>
    </source>
</reference>
<dbReference type="Proteomes" id="UP001164746">
    <property type="component" value="Chromosome 5"/>
</dbReference>
<feature type="compositionally biased region" description="Basic and acidic residues" evidence="1">
    <location>
        <begin position="38"/>
        <end position="58"/>
    </location>
</feature>
<evidence type="ECO:0000313" key="2">
    <source>
        <dbReference type="EMBL" id="WAR05035.1"/>
    </source>
</evidence>
<keyword evidence="3" id="KW-1185">Reference proteome</keyword>
<protein>
    <submittedName>
        <fullName evidence="2">Uncharacterized protein</fullName>
    </submittedName>
</protein>
<name>A0ABY7E7T5_MYAAR</name>
<feature type="region of interest" description="Disordered" evidence="1">
    <location>
        <begin position="34"/>
        <end position="182"/>
    </location>
</feature>
<gene>
    <name evidence="2" type="ORF">MAR_020404</name>
</gene>